<keyword evidence="1" id="KW-0472">Membrane</keyword>
<gene>
    <name evidence="2" type="ORF">A2442_03440</name>
</gene>
<reference evidence="2 3" key="1">
    <citation type="journal article" date="2016" name="Nat. Commun.">
        <title>Thousands of microbial genomes shed light on interconnected biogeochemical processes in an aquifer system.</title>
        <authorList>
            <person name="Anantharaman K."/>
            <person name="Brown C.T."/>
            <person name="Hug L.A."/>
            <person name="Sharon I."/>
            <person name="Castelle C.J."/>
            <person name="Probst A.J."/>
            <person name="Thomas B.C."/>
            <person name="Singh A."/>
            <person name="Wilkins M.J."/>
            <person name="Karaoz U."/>
            <person name="Brodie E.L."/>
            <person name="Williams K.H."/>
            <person name="Hubbard S.S."/>
            <person name="Banfield J.F."/>
        </authorList>
    </citation>
    <scope>NUCLEOTIDE SEQUENCE [LARGE SCALE GENOMIC DNA]</scope>
</reference>
<feature type="transmembrane region" description="Helical" evidence="1">
    <location>
        <begin position="12"/>
        <end position="30"/>
    </location>
</feature>
<name>A0A1F5EHV7_9BACT</name>
<proteinExistence type="predicted"/>
<evidence type="ECO:0000313" key="2">
    <source>
        <dbReference type="EMBL" id="OGD66910.1"/>
    </source>
</evidence>
<dbReference type="STRING" id="1797582.A2442_03440"/>
<protein>
    <submittedName>
        <fullName evidence="2">Uncharacterized protein</fullName>
    </submittedName>
</protein>
<comment type="caution">
    <text evidence="2">The sequence shown here is derived from an EMBL/GenBank/DDBJ whole genome shotgun (WGS) entry which is preliminary data.</text>
</comment>
<organism evidence="2 3">
    <name type="scientific">Candidatus Campbellbacteria bacterium RIFOXYC2_FULL_35_25</name>
    <dbReference type="NCBI Taxonomy" id="1797582"/>
    <lineage>
        <taxon>Bacteria</taxon>
        <taxon>Candidatus Campbelliibacteriota</taxon>
    </lineage>
</organism>
<dbReference type="EMBL" id="MFAE01000012">
    <property type="protein sequence ID" value="OGD66910.1"/>
    <property type="molecule type" value="Genomic_DNA"/>
</dbReference>
<evidence type="ECO:0000313" key="3">
    <source>
        <dbReference type="Proteomes" id="UP000179003"/>
    </source>
</evidence>
<keyword evidence="1" id="KW-0812">Transmembrane</keyword>
<evidence type="ECO:0000256" key="1">
    <source>
        <dbReference type="SAM" id="Phobius"/>
    </source>
</evidence>
<dbReference type="Proteomes" id="UP000179003">
    <property type="component" value="Unassembled WGS sequence"/>
</dbReference>
<accession>A0A1F5EHV7</accession>
<keyword evidence="1" id="KW-1133">Transmembrane helix</keyword>
<sequence>MFNYPNEKGGLVKFIIIIVIAIIVLSYFGFNLRSIVESPTTQGNLSYVWGGVLYVWTNYLERPASYLWNDIFVNLLWNSFVDNLERIKGGEATTIEELAPQINFQN</sequence>
<dbReference type="AlphaFoldDB" id="A0A1F5EHV7"/>